<dbReference type="Proteomes" id="UP001383192">
    <property type="component" value="Unassembled WGS sequence"/>
</dbReference>
<dbReference type="EMBL" id="JAYKXP010000155">
    <property type="protein sequence ID" value="KAK7022000.1"/>
    <property type="molecule type" value="Genomic_DNA"/>
</dbReference>
<feature type="region of interest" description="Disordered" evidence="1">
    <location>
        <begin position="35"/>
        <end position="88"/>
    </location>
</feature>
<accession>A0AAW0BAL6</accession>
<proteinExistence type="predicted"/>
<comment type="caution">
    <text evidence="2">The sequence shown here is derived from an EMBL/GenBank/DDBJ whole genome shotgun (WGS) entry which is preliminary data.</text>
</comment>
<evidence type="ECO:0000313" key="2">
    <source>
        <dbReference type="EMBL" id="KAK7022000.1"/>
    </source>
</evidence>
<evidence type="ECO:0000256" key="1">
    <source>
        <dbReference type="SAM" id="MobiDB-lite"/>
    </source>
</evidence>
<name>A0AAW0BAL6_9AGAR</name>
<evidence type="ECO:0000313" key="3">
    <source>
        <dbReference type="Proteomes" id="UP001383192"/>
    </source>
</evidence>
<gene>
    <name evidence="2" type="ORF">VNI00_017102</name>
</gene>
<keyword evidence="3" id="KW-1185">Reference proteome</keyword>
<protein>
    <submittedName>
        <fullName evidence="2">Uncharacterized protein</fullName>
    </submittedName>
</protein>
<feature type="compositionally biased region" description="Polar residues" evidence="1">
    <location>
        <begin position="55"/>
        <end position="65"/>
    </location>
</feature>
<organism evidence="2 3">
    <name type="scientific">Paramarasmius palmivorus</name>
    <dbReference type="NCBI Taxonomy" id="297713"/>
    <lineage>
        <taxon>Eukaryota</taxon>
        <taxon>Fungi</taxon>
        <taxon>Dikarya</taxon>
        <taxon>Basidiomycota</taxon>
        <taxon>Agaricomycotina</taxon>
        <taxon>Agaricomycetes</taxon>
        <taxon>Agaricomycetidae</taxon>
        <taxon>Agaricales</taxon>
        <taxon>Marasmiineae</taxon>
        <taxon>Marasmiaceae</taxon>
        <taxon>Paramarasmius</taxon>
    </lineage>
</organism>
<reference evidence="2 3" key="1">
    <citation type="submission" date="2024-01" db="EMBL/GenBank/DDBJ databases">
        <title>A draft genome for a cacao thread blight-causing isolate of Paramarasmius palmivorus.</title>
        <authorList>
            <person name="Baruah I.K."/>
            <person name="Bukari Y."/>
            <person name="Amoako-Attah I."/>
            <person name="Meinhardt L.W."/>
            <person name="Bailey B.A."/>
            <person name="Cohen S.P."/>
        </authorList>
    </citation>
    <scope>NUCLEOTIDE SEQUENCE [LARGE SCALE GENOMIC DNA]</scope>
    <source>
        <strain evidence="2 3">GH-12</strain>
    </source>
</reference>
<sequence length="183" mass="20265">MLENDWEIFQCNLGTFYNDGSMHAPGRNSALVFQTKRQGWAPRRSERDSDRLASTPYSSPSKQTTAAAARKGEDDGDDGDSSTEGAQRDISKVNVLVKGAPAYRMFDEGLPLYDGRTGPSSKGFLFGAKDWESYETLPLYPYPEVEEGTLVTVVFTVTGFRGTSNTHHTVHFNRLFAIVLGKK</sequence>
<dbReference type="AlphaFoldDB" id="A0AAW0BAL6"/>